<reference evidence="7 8" key="1">
    <citation type="submission" date="2010-03" db="EMBL/GenBank/DDBJ databases">
        <title>Complete sequence of Sideroxydans lithotrophicus ES-1.</title>
        <authorList>
            <consortium name="US DOE Joint Genome Institute"/>
            <person name="Lucas S."/>
            <person name="Copeland A."/>
            <person name="Lapidus A."/>
            <person name="Cheng J.-F."/>
            <person name="Bruce D."/>
            <person name="Goodwin L."/>
            <person name="Pitluck S."/>
            <person name="Munk A.C."/>
            <person name="Detter J.C."/>
            <person name="Han C."/>
            <person name="Tapia R."/>
            <person name="Larimer F."/>
            <person name="Land M."/>
            <person name="Hauser L."/>
            <person name="Kyrpides N."/>
            <person name="Ivanova N."/>
            <person name="Emerson D."/>
            <person name="Woyke T."/>
        </authorList>
    </citation>
    <scope>NUCLEOTIDE SEQUENCE [LARGE SCALE GENOMIC DNA]</scope>
    <source>
        <strain evidence="7 8">ES-1</strain>
    </source>
</reference>
<dbReference type="PROSITE" id="PS51007">
    <property type="entry name" value="CYTC"/>
    <property type="match status" value="1"/>
</dbReference>
<dbReference type="STRING" id="580332.Slit_1015"/>
<organism evidence="7 8">
    <name type="scientific">Sideroxydans lithotrophicus (strain ES-1)</name>
    <dbReference type="NCBI Taxonomy" id="580332"/>
    <lineage>
        <taxon>Bacteria</taxon>
        <taxon>Pseudomonadati</taxon>
        <taxon>Pseudomonadota</taxon>
        <taxon>Betaproteobacteria</taxon>
        <taxon>Nitrosomonadales</taxon>
        <taxon>Gallionellaceae</taxon>
        <taxon>Sideroxydans</taxon>
    </lineage>
</organism>
<evidence type="ECO:0000313" key="8">
    <source>
        <dbReference type="Proteomes" id="UP000001625"/>
    </source>
</evidence>
<dbReference type="InterPro" id="IPR009056">
    <property type="entry name" value="Cyt_c-like_dom"/>
</dbReference>
<dbReference type="HOGENOM" id="CLU_146035_0_0_4"/>
<sequence precursor="true">MIRIIHVFLMVFVAVTGLMSISAAAQTPDQVLATIKAEAQTSSPSFRGFSAERGERFFKQTHGNELSCASCHTENPAASGKHTKTGKIIQALAPAANAERFTDPAKVEKWFKRNCHDVLVRACTPQEKGDALAYLLTVKI</sequence>
<feature type="signal peptide" evidence="5">
    <location>
        <begin position="1"/>
        <end position="25"/>
    </location>
</feature>
<evidence type="ECO:0000256" key="4">
    <source>
        <dbReference type="PROSITE-ProRule" id="PRU00433"/>
    </source>
</evidence>
<dbReference type="KEGG" id="slt:Slit_1015"/>
<name>D5CQL7_SIDLE</name>
<keyword evidence="5" id="KW-0732">Signal</keyword>
<dbReference type="GO" id="GO:0009055">
    <property type="term" value="F:electron transfer activity"/>
    <property type="evidence" value="ECO:0007669"/>
    <property type="project" value="InterPro"/>
</dbReference>
<dbReference type="SMR" id="D5CQL7"/>
<keyword evidence="1 4" id="KW-0349">Heme</keyword>
<evidence type="ECO:0000256" key="5">
    <source>
        <dbReference type="SAM" id="SignalP"/>
    </source>
</evidence>
<evidence type="ECO:0000313" key="7">
    <source>
        <dbReference type="EMBL" id="ADE11253.1"/>
    </source>
</evidence>
<dbReference type="EMBL" id="CP001965">
    <property type="protein sequence ID" value="ADE11253.1"/>
    <property type="molecule type" value="Genomic_DNA"/>
</dbReference>
<dbReference type="InterPro" id="IPR036909">
    <property type="entry name" value="Cyt_c-like_dom_sf"/>
</dbReference>
<dbReference type="InterPro" id="IPR015170">
    <property type="entry name" value="DUF1924_SHP"/>
</dbReference>
<dbReference type="AlphaFoldDB" id="D5CQL7"/>
<feature type="domain" description="Cytochrome c" evidence="6">
    <location>
        <begin position="49"/>
        <end position="139"/>
    </location>
</feature>
<keyword evidence="2 4" id="KW-0479">Metal-binding</keyword>
<evidence type="ECO:0000256" key="1">
    <source>
        <dbReference type="ARBA" id="ARBA00022617"/>
    </source>
</evidence>
<keyword evidence="3 4" id="KW-0408">Iron</keyword>
<dbReference type="Gene3D" id="1.10.760.10">
    <property type="entry name" value="Cytochrome c-like domain"/>
    <property type="match status" value="1"/>
</dbReference>
<evidence type="ECO:0000259" key="6">
    <source>
        <dbReference type="PROSITE" id="PS51007"/>
    </source>
</evidence>
<dbReference type="eggNOG" id="COG2010">
    <property type="taxonomic scope" value="Bacteria"/>
</dbReference>
<accession>D5CQL7</accession>
<dbReference type="Proteomes" id="UP000001625">
    <property type="component" value="Chromosome"/>
</dbReference>
<evidence type="ECO:0000256" key="3">
    <source>
        <dbReference type="ARBA" id="ARBA00023004"/>
    </source>
</evidence>
<dbReference type="Pfam" id="PF09086">
    <property type="entry name" value="DUF1924"/>
    <property type="match status" value="1"/>
</dbReference>
<dbReference type="GO" id="GO:0020037">
    <property type="term" value="F:heme binding"/>
    <property type="evidence" value="ECO:0007669"/>
    <property type="project" value="InterPro"/>
</dbReference>
<proteinExistence type="predicted"/>
<gene>
    <name evidence="7" type="ordered locus">Slit_1015</name>
</gene>
<dbReference type="SUPFAM" id="SSF46626">
    <property type="entry name" value="Cytochrome c"/>
    <property type="match status" value="1"/>
</dbReference>
<protein>
    <recommendedName>
        <fullName evidence="6">Cytochrome c domain-containing protein</fullName>
    </recommendedName>
</protein>
<keyword evidence="8" id="KW-1185">Reference proteome</keyword>
<dbReference type="GO" id="GO:0046872">
    <property type="term" value="F:metal ion binding"/>
    <property type="evidence" value="ECO:0007669"/>
    <property type="project" value="UniProtKB-KW"/>
</dbReference>
<dbReference type="RefSeq" id="WP_013029151.1">
    <property type="nucleotide sequence ID" value="NC_013959.1"/>
</dbReference>
<feature type="chain" id="PRO_5003070493" description="Cytochrome c domain-containing protein" evidence="5">
    <location>
        <begin position="26"/>
        <end position="140"/>
    </location>
</feature>
<evidence type="ECO:0000256" key="2">
    <source>
        <dbReference type="ARBA" id="ARBA00022723"/>
    </source>
</evidence>